<gene>
    <name evidence="3" type="primary">yvaA</name>
    <name evidence="3" type="ORF">SAMEA4384403_00760</name>
</gene>
<dbReference type="OrthoDB" id="9815825at2"/>
<name>A0A239YRU1_9STAP</name>
<dbReference type="KEGG" id="sste:SAMEA4384403_0760"/>
<dbReference type="RefSeq" id="WP_095086946.1">
    <property type="nucleotide sequence ID" value="NZ_BMDM01000006.1"/>
</dbReference>
<evidence type="ECO:0000259" key="2">
    <source>
        <dbReference type="Pfam" id="PF22725"/>
    </source>
</evidence>
<dbReference type="Pfam" id="PF22725">
    <property type="entry name" value="GFO_IDH_MocA_C3"/>
    <property type="match status" value="1"/>
</dbReference>
<dbReference type="InterPro" id="IPR036291">
    <property type="entry name" value="NAD(P)-bd_dom_sf"/>
</dbReference>
<dbReference type="AlphaFoldDB" id="A0A239YRU1"/>
<feature type="domain" description="GFO/IDH/MocA-like oxidoreductase" evidence="2">
    <location>
        <begin position="135"/>
        <end position="245"/>
    </location>
</feature>
<dbReference type="GO" id="GO:0016491">
    <property type="term" value="F:oxidoreductase activity"/>
    <property type="evidence" value="ECO:0007669"/>
    <property type="project" value="UniProtKB-KW"/>
</dbReference>
<sequence length="324" mass="37074">MKFGFIGTNWISDSFIESGRQISAFEPYAVYSRTEDRAEYFKDKHKLTEIYTDFNAFCASTNFDAVYIATPNAFHFEQAKLAIQNKKHVLIEKPATINAEQFKMLSKLAHEYQVTVMEAMKSTVLPSFRQLATEEMNIGELRYADFHYHQYSSRYDKYKNGIIENAFKPELGNGALMDLGVYTIAPAIHLFGLPKSVKANGFLLETGADGQGNAILDYETFQVTISYSKICDRRTPSEIIGEDGYVLINKISEPIEINKFKRDGSDNGTYQIEDEYLMKDEIMEFINCINHNKVESSINTHQRTIETLTVLDEIRNQIGVKFND</sequence>
<dbReference type="Gene3D" id="3.30.360.10">
    <property type="entry name" value="Dihydrodipicolinate Reductase, domain 2"/>
    <property type="match status" value="1"/>
</dbReference>
<dbReference type="InterPro" id="IPR000683">
    <property type="entry name" value="Gfo/Idh/MocA-like_OxRdtase_N"/>
</dbReference>
<feature type="domain" description="Gfo/Idh/MocA-like oxidoreductase N-terminal" evidence="1">
    <location>
        <begin position="1"/>
        <end position="118"/>
    </location>
</feature>
<dbReference type="EC" id="1.-.-.-" evidence="3"/>
<dbReference type="EMBL" id="LT906462">
    <property type="protein sequence ID" value="SNV61665.1"/>
    <property type="molecule type" value="Genomic_DNA"/>
</dbReference>
<reference evidence="3 4" key="1">
    <citation type="submission" date="2017-06" db="EMBL/GenBank/DDBJ databases">
        <authorList>
            <consortium name="Pathogen Informatics"/>
        </authorList>
    </citation>
    <scope>NUCLEOTIDE SEQUENCE [LARGE SCALE GENOMIC DNA]</scope>
    <source>
        <strain evidence="3 4">NCTC13839</strain>
    </source>
</reference>
<protein>
    <submittedName>
        <fullName evidence="3">Lipopolysaccharide biosynthesis protein</fullName>
        <ecNumber evidence="3">1.-.-.-</ecNumber>
    </submittedName>
</protein>
<keyword evidence="4" id="KW-1185">Reference proteome</keyword>
<dbReference type="SUPFAM" id="SSF51735">
    <property type="entry name" value="NAD(P)-binding Rossmann-fold domains"/>
    <property type="match status" value="1"/>
</dbReference>
<dbReference type="PANTHER" id="PTHR43054:SF1">
    <property type="entry name" value="SCYLLO-INOSITOL 2-DEHYDROGENASE (NADP(+)) IOLU"/>
    <property type="match status" value="1"/>
</dbReference>
<organism evidence="3 4">
    <name type="scientific">Mammaliicoccus stepanovicii</name>
    <dbReference type="NCBI Taxonomy" id="643214"/>
    <lineage>
        <taxon>Bacteria</taxon>
        <taxon>Bacillati</taxon>
        <taxon>Bacillota</taxon>
        <taxon>Bacilli</taxon>
        <taxon>Bacillales</taxon>
        <taxon>Staphylococcaceae</taxon>
        <taxon>Mammaliicoccus</taxon>
    </lineage>
</organism>
<dbReference type="InterPro" id="IPR055170">
    <property type="entry name" value="GFO_IDH_MocA-like_dom"/>
</dbReference>
<dbReference type="GO" id="GO:0000166">
    <property type="term" value="F:nucleotide binding"/>
    <property type="evidence" value="ECO:0007669"/>
    <property type="project" value="InterPro"/>
</dbReference>
<evidence type="ECO:0000259" key="1">
    <source>
        <dbReference type="Pfam" id="PF01408"/>
    </source>
</evidence>
<accession>A0A239YRU1</accession>
<evidence type="ECO:0000313" key="3">
    <source>
        <dbReference type="EMBL" id="SNV61665.1"/>
    </source>
</evidence>
<keyword evidence="3" id="KW-0560">Oxidoreductase</keyword>
<evidence type="ECO:0000313" key="4">
    <source>
        <dbReference type="Proteomes" id="UP000242084"/>
    </source>
</evidence>
<dbReference type="Pfam" id="PF01408">
    <property type="entry name" value="GFO_IDH_MocA"/>
    <property type="match status" value="1"/>
</dbReference>
<dbReference type="Gene3D" id="3.40.50.720">
    <property type="entry name" value="NAD(P)-binding Rossmann-like Domain"/>
    <property type="match status" value="1"/>
</dbReference>
<proteinExistence type="predicted"/>
<dbReference type="SUPFAM" id="SSF55347">
    <property type="entry name" value="Glyceraldehyde-3-phosphate dehydrogenase-like, C-terminal domain"/>
    <property type="match status" value="1"/>
</dbReference>
<dbReference type="PANTHER" id="PTHR43054">
    <property type="match status" value="1"/>
</dbReference>
<dbReference type="Proteomes" id="UP000242084">
    <property type="component" value="Chromosome 1"/>
</dbReference>